<dbReference type="SUPFAM" id="SSF54534">
    <property type="entry name" value="FKBP-like"/>
    <property type="match status" value="1"/>
</dbReference>
<evidence type="ECO:0000259" key="8">
    <source>
        <dbReference type="PROSITE" id="PS50198"/>
    </source>
</evidence>
<gene>
    <name evidence="9" type="ORF">PZE19_06520</name>
</gene>
<dbReference type="InterPro" id="IPR027304">
    <property type="entry name" value="Trigger_fact/SurA_dom_sf"/>
</dbReference>
<proteinExistence type="predicted"/>
<comment type="catalytic activity">
    <reaction evidence="1">
        <text>[protein]-peptidylproline (omega=180) = [protein]-peptidylproline (omega=0)</text>
        <dbReference type="Rhea" id="RHEA:16237"/>
        <dbReference type="Rhea" id="RHEA-COMP:10747"/>
        <dbReference type="Rhea" id="RHEA-COMP:10748"/>
        <dbReference type="ChEBI" id="CHEBI:83833"/>
        <dbReference type="ChEBI" id="CHEBI:83834"/>
        <dbReference type="EC" id="5.2.1.8"/>
    </reaction>
</comment>
<keyword evidence="5 6" id="KW-0413">Isomerase</keyword>
<sequence length="451" mass="48727">MIAKDGGRTAHAWVVGLTLLGAATTAPAFGQQAPRGKSAASAAKAPAGKATVGKDDAPSVRRDQIEVPPMKETAIPVNPTDAIAIVNDQVISRQQLADECVARKGKEILETLINRSLIEQALKAQKKEVTAAEIDQEIDTVAVRFGIGREAWLRTLDKERGISPFQYARDVIYPALAMRKLCEGRVQVTDEDLKQAFDAQYGDKLRCRLIMVDKLAKAQDIWEALRKNPGGFEKMAQEQSMDLASRSLGGLIGEPITRNFQPANVASSAFSQLLDGDPADKDPAHKPKDGDITGPIQATEGAWLILRREGVIPAMPNVSIKDEAIRKRLQEIVYEVKLKETMGVVFEEMMKKSAIENKLVGTMKMANEEQQPDFRVDDKVKLMSNPESNTPETSGQAAGNGSGSAPTARKSVTPAGVSAEAAAQFEKLKETKKVQTPTAPSPVTPTPGSPR</sequence>
<feature type="compositionally biased region" description="Low complexity" evidence="7">
    <location>
        <begin position="33"/>
        <end position="50"/>
    </location>
</feature>
<keyword evidence="10" id="KW-1185">Reference proteome</keyword>
<dbReference type="Pfam" id="PF00639">
    <property type="entry name" value="Rotamase"/>
    <property type="match status" value="1"/>
</dbReference>
<organism evidence="9 10">
    <name type="scientific">Paludisphaera mucosa</name>
    <dbReference type="NCBI Taxonomy" id="3030827"/>
    <lineage>
        <taxon>Bacteria</taxon>
        <taxon>Pseudomonadati</taxon>
        <taxon>Planctomycetota</taxon>
        <taxon>Planctomycetia</taxon>
        <taxon>Isosphaerales</taxon>
        <taxon>Isosphaeraceae</taxon>
        <taxon>Paludisphaera</taxon>
    </lineage>
</organism>
<keyword evidence="3" id="KW-0732">Signal</keyword>
<dbReference type="PANTHER" id="PTHR47245">
    <property type="entry name" value="PEPTIDYLPROLYL ISOMERASE"/>
    <property type="match status" value="1"/>
</dbReference>
<feature type="compositionally biased region" description="Pro residues" evidence="7">
    <location>
        <begin position="439"/>
        <end position="451"/>
    </location>
</feature>
<feature type="region of interest" description="Disordered" evidence="7">
    <location>
        <begin position="30"/>
        <end position="59"/>
    </location>
</feature>
<feature type="region of interest" description="Disordered" evidence="7">
    <location>
        <begin position="383"/>
        <end position="451"/>
    </location>
</feature>
<dbReference type="EC" id="5.2.1.8" evidence="2"/>
<dbReference type="InterPro" id="IPR000297">
    <property type="entry name" value="PPIase_PpiC"/>
</dbReference>
<protein>
    <recommendedName>
        <fullName evidence="2">peptidylprolyl isomerase</fullName>
        <ecNumber evidence="2">5.2.1.8</ecNumber>
    </recommendedName>
</protein>
<evidence type="ECO:0000256" key="3">
    <source>
        <dbReference type="ARBA" id="ARBA00022729"/>
    </source>
</evidence>
<evidence type="ECO:0000313" key="10">
    <source>
        <dbReference type="Proteomes" id="UP001216907"/>
    </source>
</evidence>
<dbReference type="PROSITE" id="PS50198">
    <property type="entry name" value="PPIC_PPIASE_2"/>
    <property type="match status" value="1"/>
</dbReference>
<reference evidence="9 10" key="1">
    <citation type="submission" date="2023-03" db="EMBL/GenBank/DDBJ databases">
        <title>Paludisphaera mucosa sp. nov. a novel planctomycete from northern fen.</title>
        <authorList>
            <person name="Ivanova A."/>
        </authorList>
    </citation>
    <scope>NUCLEOTIDE SEQUENCE [LARGE SCALE GENOMIC DNA]</scope>
    <source>
        <strain evidence="9 10">Pla2</strain>
    </source>
</reference>
<evidence type="ECO:0000256" key="4">
    <source>
        <dbReference type="ARBA" id="ARBA00023110"/>
    </source>
</evidence>
<dbReference type="SUPFAM" id="SSF109998">
    <property type="entry name" value="Triger factor/SurA peptide-binding domain-like"/>
    <property type="match status" value="1"/>
</dbReference>
<evidence type="ECO:0000313" key="9">
    <source>
        <dbReference type="EMBL" id="MDG3003413.1"/>
    </source>
</evidence>
<name>A0ABT6F760_9BACT</name>
<dbReference type="InterPro" id="IPR050245">
    <property type="entry name" value="PrsA_foldase"/>
</dbReference>
<dbReference type="InterPro" id="IPR046357">
    <property type="entry name" value="PPIase_dom_sf"/>
</dbReference>
<dbReference type="Gene3D" id="1.10.4030.10">
    <property type="entry name" value="Porin chaperone SurA, peptide-binding domain"/>
    <property type="match status" value="1"/>
</dbReference>
<evidence type="ECO:0000256" key="6">
    <source>
        <dbReference type="PROSITE-ProRule" id="PRU00278"/>
    </source>
</evidence>
<feature type="compositionally biased region" description="Low complexity" evidence="7">
    <location>
        <begin position="394"/>
        <end position="405"/>
    </location>
</feature>
<dbReference type="RefSeq" id="WP_277859764.1">
    <property type="nucleotide sequence ID" value="NZ_JARRAG010000001.1"/>
</dbReference>
<evidence type="ECO:0000256" key="1">
    <source>
        <dbReference type="ARBA" id="ARBA00000971"/>
    </source>
</evidence>
<dbReference type="Proteomes" id="UP001216907">
    <property type="component" value="Unassembled WGS sequence"/>
</dbReference>
<dbReference type="EMBL" id="JARRAG010000001">
    <property type="protein sequence ID" value="MDG3003413.1"/>
    <property type="molecule type" value="Genomic_DNA"/>
</dbReference>
<evidence type="ECO:0000256" key="7">
    <source>
        <dbReference type="SAM" id="MobiDB-lite"/>
    </source>
</evidence>
<dbReference type="PANTHER" id="PTHR47245:SF1">
    <property type="entry name" value="FOLDASE PROTEIN PRSA"/>
    <property type="match status" value="1"/>
</dbReference>
<feature type="domain" description="PpiC" evidence="8">
    <location>
        <begin position="202"/>
        <end position="309"/>
    </location>
</feature>
<feature type="compositionally biased region" description="Basic and acidic residues" evidence="7">
    <location>
        <begin position="278"/>
        <end position="291"/>
    </location>
</feature>
<evidence type="ECO:0000256" key="5">
    <source>
        <dbReference type="ARBA" id="ARBA00023235"/>
    </source>
</evidence>
<feature type="region of interest" description="Disordered" evidence="7">
    <location>
        <begin position="274"/>
        <end position="295"/>
    </location>
</feature>
<accession>A0ABT6F760</accession>
<evidence type="ECO:0000256" key="2">
    <source>
        <dbReference type="ARBA" id="ARBA00013194"/>
    </source>
</evidence>
<keyword evidence="4 6" id="KW-0697">Rotamase</keyword>
<dbReference type="Gene3D" id="3.10.50.40">
    <property type="match status" value="1"/>
</dbReference>
<comment type="caution">
    <text evidence="9">The sequence shown here is derived from an EMBL/GenBank/DDBJ whole genome shotgun (WGS) entry which is preliminary data.</text>
</comment>
<dbReference type="GO" id="GO:0016853">
    <property type="term" value="F:isomerase activity"/>
    <property type="evidence" value="ECO:0007669"/>
    <property type="project" value="UniProtKB-KW"/>
</dbReference>